<gene>
    <name evidence="2" type="ORF">SAMN04490195_1161</name>
</gene>
<dbReference type="RefSeq" id="WP_090318501.1">
    <property type="nucleotide sequence ID" value="NZ_FNKJ01000003.1"/>
</dbReference>
<dbReference type="AlphaFoldDB" id="A0A1H1CDF7"/>
<dbReference type="InterPro" id="IPR003675">
    <property type="entry name" value="Rce1/LyrA-like_dom"/>
</dbReference>
<name>A0A1H1CDF7_9PSED</name>
<dbReference type="Pfam" id="PF02517">
    <property type="entry name" value="Rce1-like"/>
    <property type="match status" value="1"/>
</dbReference>
<accession>A0A1H1CDF7</accession>
<sequence length="263" mass="28849">MLVLPWPYLTLLCAGYVLALTYGQLTVLAGLAIILLILAGFAARQADYRQVRYLGHALFVLLAFALAVHGWPGFYNAKMIDQTRFTENAVPFSMNLNLDKPLIGFWLLLVCPWTVARQPFLPTLKASAAALCVTASVTLGAAWLLGIIEWSPKWPDQAWLWINNNLLLVTVVEEALFRGYIQGGLSRCFKHRPYGEHLALLIASLLFGLAHSGAGWEWVVLASLAGIGYGLAYRYGGLAAAIATHFGLNLLHFGLFTYPMLAG</sequence>
<dbReference type="GO" id="GO:0004175">
    <property type="term" value="F:endopeptidase activity"/>
    <property type="evidence" value="ECO:0007669"/>
    <property type="project" value="UniProtKB-ARBA"/>
</dbReference>
<dbReference type="EMBL" id="FNKJ01000003">
    <property type="protein sequence ID" value="SDQ62225.1"/>
    <property type="molecule type" value="Genomic_DNA"/>
</dbReference>
<feature type="domain" description="CAAX prenyl protease 2/Lysostaphin resistance protein A-like" evidence="1">
    <location>
        <begin position="158"/>
        <end position="251"/>
    </location>
</feature>
<dbReference type="OrthoDB" id="5322702at2"/>
<protein>
    <recommendedName>
        <fullName evidence="1">CAAX prenyl protease 2/Lysostaphin resistance protein A-like domain-containing protein</fullName>
    </recommendedName>
</protein>
<dbReference type="Proteomes" id="UP000199570">
    <property type="component" value="Unassembled WGS sequence"/>
</dbReference>
<proteinExistence type="predicted"/>
<evidence type="ECO:0000259" key="1">
    <source>
        <dbReference type="Pfam" id="PF02517"/>
    </source>
</evidence>
<reference evidence="3" key="1">
    <citation type="submission" date="2016-10" db="EMBL/GenBank/DDBJ databases">
        <authorList>
            <person name="Varghese N."/>
            <person name="Submissions S."/>
        </authorList>
    </citation>
    <scope>NUCLEOTIDE SEQUENCE [LARGE SCALE GENOMIC DNA]</scope>
    <source>
        <strain evidence="3">BS3775</strain>
    </source>
</reference>
<dbReference type="GO" id="GO:0080120">
    <property type="term" value="P:CAAX-box protein maturation"/>
    <property type="evidence" value="ECO:0007669"/>
    <property type="project" value="UniProtKB-ARBA"/>
</dbReference>
<evidence type="ECO:0000313" key="3">
    <source>
        <dbReference type="Proteomes" id="UP000199570"/>
    </source>
</evidence>
<evidence type="ECO:0000313" key="2">
    <source>
        <dbReference type="EMBL" id="SDQ62225.1"/>
    </source>
</evidence>
<organism evidence="2 3">
    <name type="scientific">Pseudomonas moorei</name>
    <dbReference type="NCBI Taxonomy" id="395599"/>
    <lineage>
        <taxon>Bacteria</taxon>
        <taxon>Pseudomonadati</taxon>
        <taxon>Pseudomonadota</taxon>
        <taxon>Gammaproteobacteria</taxon>
        <taxon>Pseudomonadales</taxon>
        <taxon>Pseudomonadaceae</taxon>
        <taxon>Pseudomonas</taxon>
    </lineage>
</organism>
<keyword evidence="3" id="KW-1185">Reference proteome</keyword>